<dbReference type="EMBL" id="JPKZ01002385">
    <property type="protein sequence ID" value="KHN77086.1"/>
    <property type="molecule type" value="Genomic_DNA"/>
</dbReference>
<dbReference type="AlphaFoldDB" id="A0A0B2V120"/>
<evidence type="ECO:0000313" key="1">
    <source>
        <dbReference type="EMBL" id="KHN77086.1"/>
    </source>
</evidence>
<name>A0A0B2V120_TOXCA</name>
<comment type="caution">
    <text evidence="1">The sequence shown here is derived from an EMBL/GenBank/DDBJ whole genome shotgun (WGS) entry which is preliminary data.</text>
</comment>
<organism evidence="1 2">
    <name type="scientific">Toxocara canis</name>
    <name type="common">Canine roundworm</name>
    <dbReference type="NCBI Taxonomy" id="6265"/>
    <lineage>
        <taxon>Eukaryota</taxon>
        <taxon>Metazoa</taxon>
        <taxon>Ecdysozoa</taxon>
        <taxon>Nematoda</taxon>
        <taxon>Chromadorea</taxon>
        <taxon>Rhabditida</taxon>
        <taxon>Spirurina</taxon>
        <taxon>Ascaridomorpha</taxon>
        <taxon>Ascaridoidea</taxon>
        <taxon>Toxocaridae</taxon>
        <taxon>Toxocara</taxon>
    </lineage>
</organism>
<evidence type="ECO:0000313" key="2">
    <source>
        <dbReference type="Proteomes" id="UP000031036"/>
    </source>
</evidence>
<reference evidence="1 2" key="1">
    <citation type="submission" date="2014-11" db="EMBL/GenBank/DDBJ databases">
        <title>Genetic blueprint of the zoonotic pathogen Toxocara canis.</title>
        <authorList>
            <person name="Zhu X.-Q."/>
            <person name="Korhonen P.K."/>
            <person name="Cai H."/>
            <person name="Young N.D."/>
            <person name="Nejsum P."/>
            <person name="von Samson-Himmelstjerna G."/>
            <person name="Boag P.R."/>
            <person name="Tan P."/>
            <person name="Li Q."/>
            <person name="Min J."/>
            <person name="Yang Y."/>
            <person name="Wang X."/>
            <person name="Fang X."/>
            <person name="Hall R.S."/>
            <person name="Hofmann A."/>
            <person name="Sternberg P.W."/>
            <person name="Jex A.R."/>
            <person name="Gasser R.B."/>
        </authorList>
    </citation>
    <scope>NUCLEOTIDE SEQUENCE [LARGE SCALE GENOMIC DNA]</scope>
    <source>
        <strain evidence="1">PN_DK_2014</strain>
    </source>
</reference>
<protein>
    <submittedName>
        <fullName evidence="1">Uncharacterized protein</fullName>
    </submittedName>
</protein>
<accession>A0A0B2V120</accession>
<keyword evidence="2" id="KW-1185">Reference proteome</keyword>
<dbReference type="Proteomes" id="UP000031036">
    <property type="component" value="Unassembled WGS sequence"/>
</dbReference>
<sequence length="106" mass="12129">MSSAMHPQHHPFHRYYKAVKMCSSTTVTLLKGHIGGRTPLQSETEHLLRTPGKLIKRDTVGPHQVHDHFHLSFMRFSKAASSQEGWSEYQFHSSGLSGQMLFINRQ</sequence>
<gene>
    <name evidence="1" type="ORF">Tcan_10473</name>
</gene>
<proteinExistence type="predicted"/>